<reference evidence="1 2" key="1">
    <citation type="submission" date="2021-04" db="EMBL/GenBank/DDBJ databases">
        <title>Magnetospirillum sulfuroxidans sp. nov., a facultative chemolithoautotrophic sulfur-oxidizing alphaproteobacterium isolated from freshwater sediment and proposals for Paramagetospirillum gen. nov., and Magnetospirillaceae fam. nov.</title>
        <authorList>
            <person name="Koziaeva V."/>
            <person name="Geelhoed J.S."/>
            <person name="Sorokin D.Y."/>
            <person name="Grouzdev D.S."/>
        </authorList>
    </citation>
    <scope>NUCLEOTIDE SEQUENCE [LARGE SCALE GENOMIC DNA]</scope>
    <source>
        <strain evidence="1 2">J10</strain>
    </source>
</reference>
<gene>
    <name evidence="1" type="ORF">KEC16_18800</name>
</gene>
<dbReference type="Proteomes" id="UP000680714">
    <property type="component" value="Unassembled WGS sequence"/>
</dbReference>
<evidence type="ECO:0000313" key="1">
    <source>
        <dbReference type="EMBL" id="MBR9973780.1"/>
    </source>
</evidence>
<evidence type="ECO:0008006" key="3">
    <source>
        <dbReference type="Google" id="ProtNLM"/>
    </source>
</evidence>
<evidence type="ECO:0000313" key="2">
    <source>
        <dbReference type="Proteomes" id="UP000680714"/>
    </source>
</evidence>
<organism evidence="1 2">
    <name type="scientific">Magnetospirillum sulfuroxidans</name>
    <dbReference type="NCBI Taxonomy" id="611300"/>
    <lineage>
        <taxon>Bacteria</taxon>
        <taxon>Pseudomonadati</taxon>
        <taxon>Pseudomonadota</taxon>
        <taxon>Alphaproteobacteria</taxon>
        <taxon>Rhodospirillales</taxon>
        <taxon>Rhodospirillaceae</taxon>
        <taxon>Magnetospirillum</taxon>
    </lineage>
</organism>
<protein>
    <recommendedName>
        <fullName evidence="3">Peptidase C1</fullName>
    </recommendedName>
</protein>
<accession>A0ABS5IH74</accession>
<dbReference type="Gene3D" id="3.90.70.10">
    <property type="entry name" value="Cysteine proteinases"/>
    <property type="match status" value="1"/>
</dbReference>
<proteinExistence type="predicted"/>
<dbReference type="RefSeq" id="WP_211551833.1">
    <property type="nucleotide sequence ID" value="NZ_JAGTUF010000032.1"/>
</dbReference>
<dbReference type="InterPro" id="IPR038765">
    <property type="entry name" value="Papain-like_cys_pep_sf"/>
</dbReference>
<comment type="caution">
    <text evidence="1">The sequence shown here is derived from an EMBL/GenBank/DDBJ whole genome shotgun (WGS) entry which is preliminary data.</text>
</comment>
<dbReference type="EMBL" id="JAGTUF010000032">
    <property type="protein sequence ID" value="MBR9973780.1"/>
    <property type="molecule type" value="Genomic_DNA"/>
</dbReference>
<dbReference type="SUPFAM" id="SSF54001">
    <property type="entry name" value="Cysteine proteinases"/>
    <property type="match status" value="1"/>
</dbReference>
<name>A0ABS5IH74_9PROT</name>
<sequence>MHIVSDLRDRFGIIRDQGQRPTCLAMSASDVHGSHQGAINLSAEYLFYQGVRLMTPPDPHAGLTTGVVSTVLGSDGQPLEADWPYQTTQPDPWSPPGGLGRMWISEMEFRKAAADEAAHIIGSGKPLVLGLALSTAFFTPDTAGRLRFQQGDLDTPHRHAVVGVAAAYSTEGDMNVLVRNSWGDGWGLNGHAWLPVGYLEKRLLWIGSIGGDAANEAH</sequence>
<keyword evidence="2" id="KW-1185">Reference proteome</keyword>